<gene>
    <name evidence="2" type="ORF">GALL_112740</name>
</gene>
<feature type="transmembrane region" description="Helical" evidence="1">
    <location>
        <begin position="6"/>
        <end position="25"/>
    </location>
</feature>
<comment type="caution">
    <text evidence="2">The sequence shown here is derived from an EMBL/GenBank/DDBJ whole genome shotgun (WGS) entry which is preliminary data.</text>
</comment>
<keyword evidence="1" id="KW-0472">Membrane</keyword>
<feature type="transmembrane region" description="Helical" evidence="1">
    <location>
        <begin position="37"/>
        <end position="58"/>
    </location>
</feature>
<accession>A0A1J5SFG6</accession>
<dbReference type="AlphaFoldDB" id="A0A1J5SFG6"/>
<dbReference type="EMBL" id="MLJW01000042">
    <property type="protein sequence ID" value="OIR06667.1"/>
    <property type="molecule type" value="Genomic_DNA"/>
</dbReference>
<sequence>MLIFRLLFVLLVITAMVLFGLYLLAGDQKYLRYFKLVIKYLLFLVIALVVLFVSRRLFFYLEFH</sequence>
<evidence type="ECO:0000256" key="1">
    <source>
        <dbReference type="SAM" id="Phobius"/>
    </source>
</evidence>
<organism evidence="2">
    <name type="scientific">mine drainage metagenome</name>
    <dbReference type="NCBI Taxonomy" id="410659"/>
    <lineage>
        <taxon>unclassified sequences</taxon>
        <taxon>metagenomes</taxon>
        <taxon>ecological metagenomes</taxon>
    </lineage>
</organism>
<protein>
    <submittedName>
        <fullName evidence="2">Uncharacterized protein</fullName>
    </submittedName>
</protein>
<name>A0A1J5SFG6_9ZZZZ</name>
<keyword evidence="1" id="KW-1133">Transmembrane helix</keyword>
<evidence type="ECO:0000313" key="2">
    <source>
        <dbReference type="EMBL" id="OIR06667.1"/>
    </source>
</evidence>
<proteinExistence type="predicted"/>
<keyword evidence="1" id="KW-0812">Transmembrane</keyword>
<reference evidence="2" key="1">
    <citation type="submission" date="2016-10" db="EMBL/GenBank/DDBJ databases">
        <title>Sequence of Gallionella enrichment culture.</title>
        <authorList>
            <person name="Poehlein A."/>
            <person name="Muehling M."/>
            <person name="Daniel R."/>
        </authorList>
    </citation>
    <scope>NUCLEOTIDE SEQUENCE</scope>
</reference>